<gene>
    <name evidence="3" type="ORF">O181_001815</name>
</gene>
<evidence type="ECO:0000259" key="2">
    <source>
        <dbReference type="PROSITE" id="PS50994"/>
    </source>
</evidence>
<sequence>MDWVTGLVPGGKKNFNAFLAIADRFNKSLICLPCHKEDTDMETKLLFLNNNIATCGVPKIIISNRDQKFTSVFWTNLYHMLGTKLAFYTSYHTQTDGLAERIIQTMEEIIRIFCAYGIEYKDHEGYIHDWVTLLTEIKLAYSTSQHSTTGKSPLLVEKR</sequence>
<dbReference type="Proteomes" id="UP000765509">
    <property type="component" value="Unassembled WGS sequence"/>
</dbReference>
<protein>
    <recommendedName>
        <fullName evidence="2">Integrase catalytic domain-containing protein</fullName>
    </recommendedName>
</protein>
<proteinExistence type="predicted"/>
<dbReference type="PROSITE" id="PS50994">
    <property type="entry name" value="INTEGRASE"/>
    <property type="match status" value="1"/>
</dbReference>
<feature type="domain" description="Integrase catalytic" evidence="2">
    <location>
        <begin position="1"/>
        <end position="159"/>
    </location>
</feature>
<reference evidence="3" key="1">
    <citation type="submission" date="2021-03" db="EMBL/GenBank/DDBJ databases">
        <title>Draft genome sequence of rust myrtle Austropuccinia psidii MF-1, a brazilian biotype.</title>
        <authorList>
            <person name="Quecine M.C."/>
            <person name="Pachon D.M.R."/>
            <person name="Bonatelli M.L."/>
            <person name="Correr F.H."/>
            <person name="Franceschini L.M."/>
            <person name="Leite T.F."/>
            <person name="Margarido G.R.A."/>
            <person name="Almeida C.A."/>
            <person name="Ferrarezi J.A."/>
            <person name="Labate C.A."/>
        </authorList>
    </citation>
    <scope>NUCLEOTIDE SEQUENCE</scope>
    <source>
        <strain evidence="3">MF-1</strain>
    </source>
</reference>
<organism evidence="3 4">
    <name type="scientific">Austropuccinia psidii MF-1</name>
    <dbReference type="NCBI Taxonomy" id="1389203"/>
    <lineage>
        <taxon>Eukaryota</taxon>
        <taxon>Fungi</taxon>
        <taxon>Dikarya</taxon>
        <taxon>Basidiomycota</taxon>
        <taxon>Pucciniomycotina</taxon>
        <taxon>Pucciniomycetes</taxon>
        <taxon>Pucciniales</taxon>
        <taxon>Sphaerophragmiaceae</taxon>
        <taxon>Austropuccinia</taxon>
    </lineage>
</organism>
<evidence type="ECO:0000256" key="1">
    <source>
        <dbReference type="ARBA" id="ARBA00022884"/>
    </source>
</evidence>
<dbReference type="EMBL" id="AVOT02000279">
    <property type="protein sequence ID" value="MBW0462100.1"/>
    <property type="molecule type" value="Genomic_DNA"/>
</dbReference>
<comment type="caution">
    <text evidence="3">The sequence shown here is derived from an EMBL/GenBank/DDBJ whole genome shotgun (WGS) entry which is preliminary data.</text>
</comment>
<dbReference type="AlphaFoldDB" id="A0A9Q3GC83"/>
<evidence type="ECO:0000313" key="4">
    <source>
        <dbReference type="Proteomes" id="UP000765509"/>
    </source>
</evidence>
<keyword evidence="1" id="KW-0694">RNA-binding</keyword>
<dbReference type="InterPro" id="IPR001584">
    <property type="entry name" value="Integrase_cat-core"/>
</dbReference>
<dbReference type="SUPFAM" id="SSF53098">
    <property type="entry name" value="Ribonuclease H-like"/>
    <property type="match status" value="1"/>
</dbReference>
<dbReference type="PANTHER" id="PTHR37984:SF5">
    <property type="entry name" value="PROTEIN NYNRIN-LIKE"/>
    <property type="match status" value="1"/>
</dbReference>
<dbReference type="GO" id="GO:0015074">
    <property type="term" value="P:DNA integration"/>
    <property type="evidence" value="ECO:0007669"/>
    <property type="project" value="InterPro"/>
</dbReference>
<dbReference type="GO" id="GO:0005634">
    <property type="term" value="C:nucleus"/>
    <property type="evidence" value="ECO:0007669"/>
    <property type="project" value="UniProtKB-ARBA"/>
</dbReference>
<dbReference type="Gene3D" id="3.30.420.10">
    <property type="entry name" value="Ribonuclease H-like superfamily/Ribonuclease H"/>
    <property type="match status" value="1"/>
</dbReference>
<name>A0A9Q3GC83_9BASI</name>
<keyword evidence="4" id="KW-1185">Reference proteome</keyword>
<accession>A0A9Q3GC83</accession>
<dbReference type="InterPro" id="IPR050951">
    <property type="entry name" value="Retrovirus_Pol_polyprotein"/>
</dbReference>
<dbReference type="InterPro" id="IPR012337">
    <property type="entry name" value="RNaseH-like_sf"/>
</dbReference>
<dbReference type="PANTHER" id="PTHR37984">
    <property type="entry name" value="PROTEIN CBG26694"/>
    <property type="match status" value="1"/>
</dbReference>
<dbReference type="GO" id="GO:0003723">
    <property type="term" value="F:RNA binding"/>
    <property type="evidence" value="ECO:0007669"/>
    <property type="project" value="UniProtKB-KW"/>
</dbReference>
<evidence type="ECO:0000313" key="3">
    <source>
        <dbReference type="EMBL" id="MBW0462100.1"/>
    </source>
</evidence>
<dbReference type="InterPro" id="IPR036397">
    <property type="entry name" value="RNaseH_sf"/>
</dbReference>